<feature type="domain" description="FAT" evidence="14">
    <location>
        <begin position="2897"/>
        <end position="3533"/>
    </location>
</feature>
<dbReference type="PROSITE" id="PS00916">
    <property type="entry name" value="PI3_4_KINASE_2"/>
    <property type="match status" value="1"/>
</dbReference>
<evidence type="ECO:0000256" key="5">
    <source>
        <dbReference type="ARBA" id="ARBA00022679"/>
    </source>
</evidence>
<dbReference type="PANTHER" id="PTHR11139">
    <property type="entry name" value="ATAXIA TELANGIECTASIA MUTATED ATM -RELATED"/>
    <property type="match status" value="1"/>
</dbReference>
<dbReference type="Gene3D" id="3.30.1010.10">
    <property type="entry name" value="Phosphatidylinositol 3-kinase Catalytic Subunit, Chain A, domain 4"/>
    <property type="match status" value="1"/>
</dbReference>
<dbReference type="Pfam" id="PF20500">
    <property type="entry name" value="DNA-PKcs_N"/>
    <property type="match status" value="1"/>
</dbReference>
<comment type="similarity">
    <text evidence="2">Belongs to the PI3/PI4-kinase family.</text>
</comment>
<evidence type="ECO:0000256" key="7">
    <source>
        <dbReference type="ARBA" id="ARBA00022763"/>
    </source>
</evidence>
<dbReference type="GO" id="GO:0004677">
    <property type="term" value="F:DNA-dependent protein kinase activity"/>
    <property type="evidence" value="ECO:0007669"/>
    <property type="project" value="InterPro"/>
</dbReference>
<keyword evidence="8" id="KW-0418">Kinase</keyword>
<dbReference type="PROSITE" id="PS50290">
    <property type="entry name" value="PI3_4_KINASE_3"/>
    <property type="match status" value="1"/>
</dbReference>
<keyword evidence="9" id="KW-0067">ATP-binding</keyword>
<dbReference type="InterPro" id="IPR016024">
    <property type="entry name" value="ARM-type_fold"/>
</dbReference>
<dbReference type="InterPro" id="IPR036940">
    <property type="entry name" value="PI3/4_kinase_cat_sf"/>
</dbReference>
<dbReference type="InterPro" id="IPR000403">
    <property type="entry name" value="PI3/4_kinase_cat_dom"/>
</dbReference>
<evidence type="ECO:0000256" key="3">
    <source>
        <dbReference type="ARBA" id="ARBA00012513"/>
    </source>
</evidence>
<dbReference type="InterPro" id="IPR046803">
    <property type="entry name" value="DNAPKcs_CC1-2"/>
</dbReference>
<dbReference type="InterPro" id="IPR037706">
    <property type="entry name" value="DNA-PK_dom"/>
</dbReference>
<evidence type="ECO:0000256" key="10">
    <source>
        <dbReference type="ARBA" id="ARBA00023204"/>
    </source>
</evidence>
<keyword evidence="5" id="KW-0808">Transferase</keyword>
<dbReference type="Gene3D" id="1.10.1070.11">
    <property type="entry name" value="Phosphatidylinositol 3-/4-kinase, catalytic domain"/>
    <property type="match status" value="1"/>
</dbReference>
<feature type="region of interest" description="Disordered" evidence="12">
    <location>
        <begin position="4022"/>
        <end position="4049"/>
    </location>
</feature>
<keyword evidence="10" id="KW-0234">DNA repair</keyword>
<dbReference type="PANTHER" id="PTHR11139:SF68">
    <property type="entry name" value="DNA-DEPENDENT PROTEIN KINASE CATALYTIC SUBUNIT"/>
    <property type="match status" value="1"/>
</dbReference>
<dbReference type="GO" id="GO:0006303">
    <property type="term" value="P:double-strand break repair via nonhomologous end joining"/>
    <property type="evidence" value="ECO:0007669"/>
    <property type="project" value="InterPro"/>
</dbReference>
<dbReference type="GO" id="GO:0000723">
    <property type="term" value="P:telomere maintenance"/>
    <property type="evidence" value="ECO:0007669"/>
    <property type="project" value="TreeGrafter"/>
</dbReference>
<dbReference type="SMART" id="SM01343">
    <property type="entry name" value="FATC"/>
    <property type="match status" value="1"/>
</dbReference>
<feature type="compositionally biased region" description="Low complexity" evidence="12">
    <location>
        <begin position="4028"/>
        <end position="4043"/>
    </location>
</feature>
<dbReference type="InterPro" id="IPR045581">
    <property type="entry name" value="DNAPKcs_CC5"/>
</dbReference>
<dbReference type="EC" id="2.7.11.1" evidence="3"/>
<evidence type="ECO:0000256" key="12">
    <source>
        <dbReference type="SAM" id="MobiDB-lite"/>
    </source>
</evidence>
<dbReference type="EnsemblMetazoa" id="ENSAATROPT003618">
    <property type="protein sequence ID" value="ENSAATROPP003475"/>
    <property type="gene ID" value="ENSAATROPG002866"/>
</dbReference>
<evidence type="ECO:0000256" key="2">
    <source>
        <dbReference type="ARBA" id="ARBA00011031"/>
    </source>
</evidence>
<dbReference type="InterPro" id="IPR011009">
    <property type="entry name" value="Kinase-like_dom_sf"/>
</dbReference>
<name>A0AAG5CXD1_ANOAO</name>
<keyword evidence="4" id="KW-0723">Serine/threonine-protein kinase</keyword>
<dbReference type="InterPro" id="IPR014009">
    <property type="entry name" value="PIK_FAT"/>
</dbReference>
<sequence length="4142" mass="469924">MSPELGSCLMQLKICLDTQQVPRARNVIGRLTQLVVETTGESQTEAEYNLECIFDAPNGLIAFLQRSFSCAKQLAKANEDVFELFRKTIEKHSTLLRKWMTPIVSVTLRYIQSSTVTARERELATLILQDSIAYGCLQKDSYERLDQLLDELLKVFQQRKMPNRFQQNLYELLGQLAKHFPECVTEPNLLRDAFLSAAESQLLEENYPSLVSLAGAVRGLDLFLVHFSPSDHDEELRKRLYLLVKKLSICDEGRSERAVFRNALQLLADHAQLFTVYLYEDHVHWQTVLVGKWIKSTNRDDRQVALSALYAFHGEVARVLSHPEIATESERECPRTADVLNQYLAYYRKLLNSASAERWELRIAIRGFGIMAGPCRRVAGSSATLNELLTIVLDRIEGICGRPSAGDMLEYLPDFMQALSEILTHALELSTVQLISVQTMLIALIRDFYHLPAVHHDLIVNSLLCTLANIGTLGGSALDQLLDNVLLQGVIWSCTHSLPYDQQLAHTRAAGGEDSRPYDWKRELVTYKNYLPLWQGLLGKRSKNIDGSPADDETLTRAIYRAFMRTLFVIVEKLDLSTRKRTFRDEDGRQRELFFCDPNLDLIPNKPKDFHIFLNLVELYREVLHGPRTPPAIREMYLEWICRYFDMFVKLSLRHPLVSGFVKLIEMGLGMAEAIGYFSRDSPNIDSHSTTMLLVFYLESTIRTALQATGELQLACLRFVLNSPARLLSDFIGDQERQQPLIVAVFQVTFRLGRGLLSIARTGLACLQRIVRFGEPPLRPDQRESLLRHVLPMLEPYLQTRDSTQPAAVSLRLAKFKRQRTANVAPGRIERIKQQHRIEQATEVSELVAFQMRVLHFLGDLQPNECCWMVPYDGWACAAPMETQTSLARWDADSERSIELRLLCASGTRPCIKLDGVIGRVCLLAVECSDRATKLAACELLHTIVLYLLGVHYQDQLHGLWAQLCRHLLQLSCDTDLAVCQMFEPLLFQIIHYLTQPSKLSQQGTSALVDCLMDATSNEQHGAIRDLAVRGLREFLQWTNRQSGASRLLDDRMKVKRTLLELLKTYALESDASRRYGAALAFNNLFRLLAQDDAHLVRYWFELTHAFAIGFIVTEEYQGVSSEAVGGLGQFELALEHAVKVLEQRRVLFNGECLEPSLRELRQIVPPAIGGGELHHLVSWLFRQCAARQRVYRRKCMQLFPRLATAVRDVTNGAEFLRKHFTTDQLEAVCFHGGIRQGLDKAPTLENLPESSSANSVIIDIYLWLEYFLASLDIICWLLREKLSPENSSHALLTRVLPVVRYFLRMPVNASMHGLMALVNTGRRVGDRVSSGFEMRMNADKMVRFDTLKTALVVQIVDLLAILLESGQAEGMRQESVTELLEDEATVEFLLMLLFESQQFGLDCSVPAYHELLADRRLWQLLEVVIVQLTRRESHFAQALSRKVVSLVEGLAGRIKTLLLQRTIGEIDQKIAKGLQFIAKLHQRRTSGAMVLMVENNERLQSAARKLLDVCNEAIAQDDVRIVLTPSAARFGTSVLQALFGLSSDVDRVQQVLLRGTVEYSLNCVKLQPNIRHGQHFVGCFGPAVFDLFLTDSTACMNALLDALVVDNFLAIVQFLCELLEYLYRTHPADGERLRTLTEVLLRGWDRIFQCSREQENLFRACDLQLIELMTNVAMVCPFPLSEIHTKAVPSYARWLVELIGTPGNPIALKSKAIVLLPTLLGAEVGDGVTNGPLEGALEVLQATHFPLRSTELPPNSAQRTGFMNCLERLLDALVVSRSPLLLRAIIHITAPDGEGNVAERQIRTAIERFFDGQSCAMQCDRLQEVWEFFANHSYEPSIRTTVVKRYLCTGLWHCSYDTITAFYRRNIRAISELANVELSNGRTGWDLEHALVDRATAFRLVEQYAALLPKTILLAENCVVAEELYATRGEASVRGQRLIGDLSKRAYNARTVPFRTDDRTVAELFRQYQCAAYRALVALISNTNDNGRMYSVLIFRETREKSEFLWRLLIDCSNDELYLESSQELDEAPRTIEKRVAIRRERGGLHPLETPPSEPGHSVVAESSLSQQVSRFDLNHSVMLSAREIALRDAAELTKRQRGTLSSVPLERTKINEHDVMATVCGCIRHMTTAGITTEPVVRFIVDSLVDPGQPKNVRLFLAKVIDNCRRELTNHANLLLAPLMQMIVDGQIFRGLNTLVTDLIALVLEWSTRRPPAPAAGGVDECASLASALLRNLMKYSCQQFGSGARQQVFQLNLELIRTLVRQWHDVLTVPTDLLFVMVTVRSAGSSQAEERSQFELIAGLQLGTIVLLNGGGRLVPWVESTREDYLRAILECLNAPNGTIYKPAAQLLGLCLARLYPAGVPEDQQEATDEEDFLTGCTTMLSNIQRGQARKFIEMLYEISKAFPSIVNPFLSIVSFRIPTASPAEKRMGLELLLGGRIERFGDELYRELASLDLTQLLRDPDLQLATLHLLNRALPLVGELQDLQQLIDPVGSVATQRTVPLPCRAVAYEILIYIHEKRAAELSEERRHTVWRYLLRGLCDTTVDDKSEPTVRTRVLEYLTDSGKLPGDVKERFLYLLTELYDPSVETEFLGTAVALLLDPAIRCRESKDRLFLHETLGVDVKFREYTIETGARQRHSLTVLTPLFAETSTQRQLQSYITGRGSQMEQMIKATQFAGGATEDPNAQFEPTQDPTRFTRAGDTFALPTQHSLLFEAGSLQLDRRSQRKGGVSEEMTDPVERTFDRLRKRILKDSEANRQRHTSWAVGRHYSAQRKRTEERRDGGSRVALYRRYRLADYPDLQINLLAFLLPLQALCRRDAAVARQTFVAIFNGLVEGLTGENRTNDEWDQFLGRLDRSLQHILETTKACDPNLFGGLIELSLGKASGRLTLCPRTVASVAGGSNMLTMGVLYVEGKLTDGAEFDEQPVRSVGGPRATSEADHWLQLSTLYHTLREHDAVADIFGSKLDSDPRLRHAIELEALGRYDRAQRAYSELIPRISPARVEERNFCYKSVYDCLMRLGQWDVLLEEIGGQVANHDELWTDEWNQENLLPSYMHGNVRLNLAGDTRGREFCRILDEWMHIPTRAEHIRQYFGEELTALQLASGELVRARLYAEQTERQFLEEWHCAGVLSELFRIECLLGVRKVIELRAYAELLEGRSEVDTVIERLVRAWRNARPKVTDSLITWDTIVAHRRFLLMQLGKKNTPNGEGHLAQLSELLFELELHLLEVAFEQRNVIYAAKMILRLRSYEANGGDRAIKPEQLLRPRIARLRLDRVRQLKASPVDPSQLLKGFRRLAQLTGQMLQPELSLLPKAMGAAWAELFHYSESFRTKVHDAGRLEGDVCTAVLDIARSTAGNVIKGNKGPHENLRQFSLHCLQRSIDELLSGEDGHATSSSQELADAYFRMAQYCYDQLNTERSERSELPLERQLVASILPAMQHDSREARQLFPVLLQLRNLHNGTLRSEFDKLSRSVPSWNFLSWIPQLLSYLKIAVTDVPSGGSFLDDLLLRLATDYPMALYFPARITLEQHGASARERPFVGRFRAALKHPTMDRFVEELCRVVMPEMRLLAMVAELRKKMENFTGQVQDYRTFVRRAIANVFPVEANDTRFGKAYRALSPYVEQWLALAELHPHTDRAWIEEQLHGIENALKAQRLRMQQHRVQLEDLSPWLADYHYSGQLDETIELPGQYELGGRRPNVASHVRLVKIVPDLLVYATLRLPVQITFRGSDGRHYRFLAKYGEDLRQDQRIQQLQQEITQRLRMDRRCTEQRLELRTYQVVPIRPDFGMLGWLEGTVSLQHIAVQAAARYNPSTDRGQQYVREQYARFLLVASKQTPANADERSTMLQLGSPSLYGLAACHCTPERLRLKYLELSQTIRGDTLKRALFDMACSPEAFYRLRMNFGRSLAVMNITCWVLGIGDRHLSNIVLERATGKLVGVDFGIAFGAGTRDLAVPELVPFRLTPQFVGVMEPMRMSGILHKCHLYTLQCLRDARKLLRVCLEVFIREPTVDWLEAARQRSTGEETSGGSSRQSTEGSGPLWNPQTRVDTVMRKLHGANPKRLLMEELQQGVIAVRQEFLKGYLAIVQASAEKTTNFVEDGENRGHHLTTELQVGILLELATDEKLLGIAYHGWYPWF</sequence>
<dbReference type="Pfam" id="PF20502">
    <property type="entry name" value="DNAPKcs_CC1-2"/>
    <property type="match status" value="1"/>
</dbReference>
<dbReference type="GO" id="GO:0008630">
    <property type="term" value="P:intrinsic apoptotic signaling pathway in response to DNA damage"/>
    <property type="evidence" value="ECO:0007669"/>
    <property type="project" value="TreeGrafter"/>
</dbReference>
<keyword evidence="7" id="KW-0227">DNA damage</keyword>
<dbReference type="Pfam" id="PF00454">
    <property type="entry name" value="PI3_PI4_kinase"/>
    <property type="match status" value="1"/>
</dbReference>
<evidence type="ECO:0000256" key="6">
    <source>
        <dbReference type="ARBA" id="ARBA00022741"/>
    </source>
</evidence>
<feature type="domain" description="FATC" evidence="15">
    <location>
        <begin position="4110"/>
        <end position="4142"/>
    </location>
</feature>
<dbReference type="PROSITE" id="PS51189">
    <property type="entry name" value="FAT"/>
    <property type="match status" value="1"/>
</dbReference>
<dbReference type="SMART" id="SM01344">
    <property type="entry name" value="NUC194"/>
    <property type="match status" value="1"/>
</dbReference>
<organism evidence="16 17">
    <name type="scientific">Anopheles atroparvus</name>
    <name type="common">European mosquito</name>
    <dbReference type="NCBI Taxonomy" id="41427"/>
    <lineage>
        <taxon>Eukaryota</taxon>
        <taxon>Metazoa</taxon>
        <taxon>Ecdysozoa</taxon>
        <taxon>Arthropoda</taxon>
        <taxon>Hexapoda</taxon>
        <taxon>Insecta</taxon>
        <taxon>Pterygota</taxon>
        <taxon>Neoptera</taxon>
        <taxon>Endopterygota</taxon>
        <taxon>Diptera</taxon>
        <taxon>Nematocera</taxon>
        <taxon>Culicoidea</taxon>
        <taxon>Culicidae</taxon>
        <taxon>Anophelinae</taxon>
        <taxon>Anopheles</taxon>
    </lineage>
</organism>
<evidence type="ECO:0000256" key="11">
    <source>
        <dbReference type="ARBA" id="ARBA00023242"/>
    </source>
</evidence>
<dbReference type="SUPFAM" id="SSF56112">
    <property type="entry name" value="Protein kinase-like (PK-like)"/>
    <property type="match status" value="1"/>
</dbReference>
<accession>A0AAG5CXD1</accession>
<keyword evidence="6" id="KW-0547">Nucleotide-binding</keyword>
<dbReference type="InterPro" id="IPR046804">
    <property type="entry name" value="DNA-PKcs_N"/>
</dbReference>
<dbReference type="GO" id="GO:0005524">
    <property type="term" value="F:ATP binding"/>
    <property type="evidence" value="ECO:0007669"/>
    <property type="project" value="UniProtKB-KW"/>
</dbReference>
<dbReference type="SMART" id="SM00146">
    <property type="entry name" value="PI3Kc"/>
    <property type="match status" value="1"/>
</dbReference>
<dbReference type="InterPro" id="IPR050517">
    <property type="entry name" value="DDR_Repair_Kinase"/>
</dbReference>
<feature type="domain" description="PI3K/PI4K catalytic" evidence="13">
    <location>
        <begin position="3713"/>
        <end position="4064"/>
    </location>
</feature>
<dbReference type="SUPFAM" id="SSF48371">
    <property type="entry name" value="ARM repeat"/>
    <property type="match status" value="2"/>
</dbReference>
<evidence type="ECO:0000256" key="1">
    <source>
        <dbReference type="ARBA" id="ARBA00004123"/>
    </source>
</evidence>
<evidence type="ECO:0000256" key="9">
    <source>
        <dbReference type="ARBA" id="ARBA00022840"/>
    </source>
</evidence>
<protein>
    <recommendedName>
        <fullName evidence="3">non-specific serine/threonine protein kinase</fullName>
        <ecNumber evidence="3">2.7.11.1</ecNumber>
    </recommendedName>
</protein>
<dbReference type="PROSITE" id="PS00915">
    <property type="entry name" value="PI3_4_KINASE_1"/>
    <property type="match status" value="1"/>
</dbReference>
<dbReference type="GO" id="GO:0005634">
    <property type="term" value="C:nucleus"/>
    <property type="evidence" value="ECO:0007669"/>
    <property type="project" value="UniProtKB-SubCell"/>
</dbReference>
<dbReference type="Pfam" id="PF19704">
    <property type="entry name" value="DNAPKcs_CC5"/>
    <property type="match status" value="1"/>
</dbReference>
<evidence type="ECO:0000259" key="15">
    <source>
        <dbReference type="PROSITE" id="PS51190"/>
    </source>
</evidence>
<comment type="subcellular location">
    <subcellularLocation>
        <location evidence="1">Nucleus</location>
    </subcellularLocation>
</comment>
<reference evidence="16" key="1">
    <citation type="submission" date="2024-04" db="UniProtKB">
        <authorList>
            <consortium name="EnsemblMetazoa"/>
        </authorList>
    </citation>
    <scope>IDENTIFICATION</scope>
    <source>
        <strain evidence="16">EBRO</strain>
    </source>
</reference>
<dbReference type="InterPro" id="IPR018936">
    <property type="entry name" value="PI3/4_kinase_CS"/>
</dbReference>
<dbReference type="PROSITE" id="PS51190">
    <property type="entry name" value="FATC"/>
    <property type="match status" value="1"/>
</dbReference>
<dbReference type="Pfam" id="PF08163">
    <property type="entry name" value="DNAPKcs_CC3"/>
    <property type="match status" value="1"/>
</dbReference>
<evidence type="ECO:0000259" key="14">
    <source>
        <dbReference type="PROSITE" id="PS51189"/>
    </source>
</evidence>
<dbReference type="Proteomes" id="UP000075880">
    <property type="component" value="Unassembled WGS sequence"/>
</dbReference>
<evidence type="ECO:0000256" key="8">
    <source>
        <dbReference type="ARBA" id="ARBA00022777"/>
    </source>
</evidence>
<keyword evidence="11" id="KW-0539">Nucleus</keyword>
<evidence type="ECO:0000313" key="16">
    <source>
        <dbReference type="EnsemblMetazoa" id="ENSAATROPP003475"/>
    </source>
</evidence>
<proteinExistence type="inferred from homology"/>
<dbReference type="InterPro" id="IPR012582">
    <property type="entry name" value="DNAPKcs_CC3"/>
</dbReference>
<evidence type="ECO:0000259" key="13">
    <source>
        <dbReference type="PROSITE" id="PS50290"/>
    </source>
</evidence>
<dbReference type="InterPro" id="IPR003152">
    <property type="entry name" value="FATC_dom"/>
</dbReference>
<keyword evidence="17" id="KW-1185">Reference proteome</keyword>
<feature type="region of interest" description="Disordered" evidence="12">
    <location>
        <begin position="2764"/>
        <end position="2783"/>
    </location>
</feature>
<evidence type="ECO:0000313" key="17">
    <source>
        <dbReference type="Proteomes" id="UP000075880"/>
    </source>
</evidence>
<evidence type="ECO:0000256" key="4">
    <source>
        <dbReference type="ARBA" id="ARBA00022527"/>
    </source>
</evidence>
<dbReference type="CDD" id="cd05172">
    <property type="entry name" value="PIKKc_DNA-PK"/>
    <property type="match status" value="1"/>
</dbReference>